<dbReference type="CDD" id="cd11372">
    <property type="entry name" value="RNase_PH_RRP46"/>
    <property type="match status" value="1"/>
</dbReference>
<dbReference type="GO" id="GO:0003723">
    <property type="term" value="F:RNA binding"/>
    <property type="evidence" value="ECO:0007669"/>
    <property type="project" value="TreeGrafter"/>
</dbReference>
<evidence type="ECO:0000256" key="1">
    <source>
        <dbReference type="ARBA" id="ARBA00004123"/>
    </source>
</evidence>
<keyword evidence="4" id="KW-0271">Exosome</keyword>
<gene>
    <name evidence="7" type="ORF">LECACI_7A007225</name>
</gene>
<dbReference type="GO" id="GO:0005730">
    <property type="term" value="C:nucleolus"/>
    <property type="evidence" value="ECO:0007669"/>
    <property type="project" value="TreeGrafter"/>
</dbReference>
<dbReference type="GO" id="GO:0016075">
    <property type="term" value="P:rRNA catabolic process"/>
    <property type="evidence" value="ECO:0007669"/>
    <property type="project" value="TreeGrafter"/>
</dbReference>
<dbReference type="GO" id="GO:0071051">
    <property type="term" value="P:poly(A)-dependent snoRNA 3'-end processing"/>
    <property type="evidence" value="ECO:0007669"/>
    <property type="project" value="TreeGrafter"/>
</dbReference>
<reference evidence="7" key="1">
    <citation type="submission" date="2023-11" db="EMBL/GenBank/DDBJ databases">
        <authorList>
            <person name="Alioto T."/>
            <person name="Alioto T."/>
            <person name="Gomez Garrido J."/>
        </authorList>
    </citation>
    <scope>NUCLEOTIDE SEQUENCE</scope>
</reference>
<dbReference type="InterPro" id="IPR020568">
    <property type="entry name" value="Ribosomal_Su5_D2-typ_SF"/>
</dbReference>
<dbReference type="AlphaFoldDB" id="A0AAI8Z424"/>
<comment type="similarity">
    <text evidence="2">Belongs to the RNase PH family.</text>
</comment>
<keyword evidence="3" id="KW-0698">rRNA processing</keyword>
<evidence type="ECO:0000256" key="5">
    <source>
        <dbReference type="ARBA" id="ARBA00023242"/>
    </source>
</evidence>
<dbReference type="InterPro" id="IPR036345">
    <property type="entry name" value="ExoRNase_PH_dom2_sf"/>
</dbReference>
<sequence>MGPELIQHPLSRADGSTAVSSGLYTVIAGVNGPVEVQRRDELPEEAAVEVNIRPSSGIGGPRERWLESVVQSVLKNVILVNMHPRTLIQITLQVTKQPSNKLLRTTGDISVIPTLLNTAFTALVDGGIPLATTMSSTLAIVNNAGSVMVEPQEKDLESYSSIHAMAFDSHGQELLDQSSGIFSMDTWDEVADAARRACVAAIASTGEDEAMADGDASGEPWLRKALQSQAVAANSWRDAT</sequence>
<dbReference type="SUPFAM" id="SSF54211">
    <property type="entry name" value="Ribosomal protein S5 domain 2-like"/>
    <property type="match status" value="1"/>
</dbReference>
<dbReference type="SUPFAM" id="SSF55666">
    <property type="entry name" value="Ribonuclease PH domain 2-like"/>
    <property type="match status" value="1"/>
</dbReference>
<dbReference type="PANTHER" id="PTHR11953:SF1">
    <property type="entry name" value="EXOSOME COMPLEX COMPONENT RRP46"/>
    <property type="match status" value="1"/>
</dbReference>
<dbReference type="Gene3D" id="3.30.230.70">
    <property type="entry name" value="GHMP Kinase, N-terminal domain"/>
    <property type="match status" value="1"/>
</dbReference>
<dbReference type="Proteomes" id="UP001296104">
    <property type="component" value="Unassembled WGS sequence"/>
</dbReference>
<dbReference type="GO" id="GO:0006364">
    <property type="term" value="P:rRNA processing"/>
    <property type="evidence" value="ECO:0007669"/>
    <property type="project" value="UniProtKB-KW"/>
</dbReference>
<dbReference type="Pfam" id="PF01138">
    <property type="entry name" value="RNase_PH"/>
    <property type="match status" value="1"/>
</dbReference>
<evidence type="ECO:0000256" key="4">
    <source>
        <dbReference type="ARBA" id="ARBA00022835"/>
    </source>
</evidence>
<evidence type="ECO:0000256" key="3">
    <source>
        <dbReference type="ARBA" id="ARBA00022552"/>
    </source>
</evidence>
<evidence type="ECO:0000313" key="8">
    <source>
        <dbReference type="Proteomes" id="UP001296104"/>
    </source>
</evidence>
<comment type="subcellular location">
    <subcellularLocation>
        <location evidence="1">Nucleus</location>
    </subcellularLocation>
</comment>
<keyword evidence="5" id="KW-0539">Nucleus</keyword>
<dbReference type="EMBL" id="CAVMBE010000057">
    <property type="protein sequence ID" value="CAK4032067.1"/>
    <property type="molecule type" value="Genomic_DNA"/>
</dbReference>
<dbReference type="GO" id="GO:0071028">
    <property type="term" value="P:nuclear mRNA surveillance"/>
    <property type="evidence" value="ECO:0007669"/>
    <property type="project" value="TreeGrafter"/>
</dbReference>
<organism evidence="7 8">
    <name type="scientific">Lecanosticta acicola</name>
    <dbReference type="NCBI Taxonomy" id="111012"/>
    <lineage>
        <taxon>Eukaryota</taxon>
        <taxon>Fungi</taxon>
        <taxon>Dikarya</taxon>
        <taxon>Ascomycota</taxon>
        <taxon>Pezizomycotina</taxon>
        <taxon>Dothideomycetes</taxon>
        <taxon>Dothideomycetidae</taxon>
        <taxon>Mycosphaerellales</taxon>
        <taxon>Mycosphaerellaceae</taxon>
        <taxon>Lecanosticta</taxon>
    </lineage>
</organism>
<feature type="domain" description="Exoribonuclease phosphorolytic" evidence="6">
    <location>
        <begin position="10"/>
        <end position="129"/>
    </location>
</feature>
<comment type="caution">
    <text evidence="7">The sequence shown here is derived from an EMBL/GenBank/DDBJ whole genome shotgun (WGS) entry which is preliminary data.</text>
</comment>
<name>A0AAI8Z424_9PEZI</name>
<dbReference type="InterPro" id="IPR027408">
    <property type="entry name" value="PNPase/RNase_PH_dom_sf"/>
</dbReference>
<keyword evidence="8" id="KW-1185">Reference proteome</keyword>
<dbReference type="GO" id="GO:0000176">
    <property type="term" value="C:nuclear exosome (RNase complex)"/>
    <property type="evidence" value="ECO:0007669"/>
    <property type="project" value="UniProtKB-ARBA"/>
</dbReference>
<evidence type="ECO:0000256" key="2">
    <source>
        <dbReference type="ARBA" id="ARBA00006678"/>
    </source>
</evidence>
<dbReference type="InterPro" id="IPR001247">
    <property type="entry name" value="ExoRNase_PH_dom1"/>
</dbReference>
<accession>A0AAI8Z424</accession>
<proteinExistence type="inferred from homology"/>
<dbReference type="InterPro" id="IPR050080">
    <property type="entry name" value="RNase_PH"/>
</dbReference>
<evidence type="ECO:0000313" key="7">
    <source>
        <dbReference type="EMBL" id="CAK4032067.1"/>
    </source>
</evidence>
<protein>
    <recommendedName>
        <fullName evidence="6">Exoribonuclease phosphorolytic domain-containing protein</fullName>
    </recommendedName>
</protein>
<dbReference type="PANTHER" id="PTHR11953">
    <property type="entry name" value="EXOSOME COMPLEX COMPONENT"/>
    <property type="match status" value="1"/>
</dbReference>
<evidence type="ECO:0000259" key="6">
    <source>
        <dbReference type="Pfam" id="PF01138"/>
    </source>
</evidence>
<dbReference type="GO" id="GO:0034475">
    <property type="term" value="P:U4 snRNA 3'-end processing"/>
    <property type="evidence" value="ECO:0007669"/>
    <property type="project" value="TreeGrafter"/>
</dbReference>
<dbReference type="GO" id="GO:0000177">
    <property type="term" value="C:cytoplasmic exosome (RNase complex)"/>
    <property type="evidence" value="ECO:0007669"/>
    <property type="project" value="TreeGrafter"/>
</dbReference>